<feature type="transmembrane region" description="Helical" evidence="14">
    <location>
        <begin position="372"/>
        <end position="394"/>
    </location>
</feature>
<dbReference type="InterPro" id="IPR007246">
    <property type="entry name" value="Gaa1"/>
</dbReference>
<evidence type="ECO:0000256" key="11">
    <source>
        <dbReference type="ARBA" id="ARBA00093619"/>
    </source>
</evidence>
<feature type="compositionally biased region" description="Basic and acidic residues" evidence="13">
    <location>
        <begin position="400"/>
        <end position="427"/>
    </location>
</feature>
<keyword evidence="5 14" id="KW-0472">Membrane</keyword>
<evidence type="ECO:0000313" key="16">
    <source>
        <dbReference type="Proteomes" id="UP001186944"/>
    </source>
</evidence>
<evidence type="ECO:0000313" key="15">
    <source>
        <dbReference type="EMBL" id="KAK3085911.1"/>
    </source>
</evidence>
<reference evidence="15" key="1">
    <citation type="submission" date="2019-08" db="EMBL/GenBank/DDBJ databases">
        <title>The improved chromosome-level genome for the pearl oyster Pinctada fucata martensii using PacBio sequencing and Hi-C.</title>
        <authorList>
            <person name="Zheng Z."/>
        </authorList>
    </citation>
    <scope>NUCLEOTIDE SEQUENCE</scope>
    <source>
        <strain evidence="15">ZZ-2019</strain>
        <tissue evidence="15">Adductor muscle</tissue>
    </source>
</reference>
<dbReference type="EMBL" id="VSWD01000012">
    <property type="protein sequence ID" value="KAK3085911.1"/>
    <property type="molecule type" value="Genomic_DNA"/>
</dbReference>
<keyword evidence="3" id="KW-0256">Endoplasmic reticulum</keyword>
<dbReference type="SUPFAM" id="SSF53187">
    <property type="entry name" value="Zn-dependent exopeptidases"/>
    <property type="match status" value="1"/>
</dbReference>
<evidence type="ECO:0000256" key="6">
    <source>
        <dbReference type="ARBA" id="ARBA00023157"/>
    </source>
</evidence>
<feature type="compositionally biased region" description="Acidic residues" evidence="13">
    <location>
        <begin position="428"/>
        <end position="443"/>
    </location>
</feature>
<comment type="function">
    <text evidence="9">Component of the glycosylphosphatidylinositol-anchor (GPI-anchor) transamidase (GPI-T) complex that catalyzes the formation of the linkage between a proprotein and a GPI-anchor and participates in GPI anchored protein biosynthesis. Binds GPI-anchor.</text>
</comment>
<feature type="transmembrane region" description="Helical" evidence="14">
    <location>
        <begin position="605"/>
        <end position="627"/>
    </location>
</feature>
<evidence type="ECO:0000256" key="2">
    <source>
        <dbReference type="ARBA" id="ARBA00022692"/>
    </source>
</evidence>
<proteinExistence type="predicted"/>
<feature type="transmembrane region" description="Helical" evidence="14">
    <location>
        <begin position="648"/>
        <end position="671"/>
    </location>
</feature>
<dbReference type="Gene3D" id="3.40.630.10">
    <property type="entry name" value="Zn peptidases"/>
    <property type="match status" value="1"/>
</dbReference>
<dbReference type="GO" id="GO:0042765">
    <property type="term" value="C:GPI-anchor transamidase complex"/>
    <property type="evidence" value="ECO:0007669"/>
    <property type="project" value="InterPro"/>
</dbReference>
<evidence type="ECO:0000256" key="8">
    <source>
        <dbReference type="ARBA" id="ARBA00083563"/>
    </source>
</evidence>
<evidence type="ECO:0000256" key="12">
    <source>
        <dbReference type="ARBA" id="ARBA00093661"/>
    </source>
</evidence>
<feature type="transmembrane region" description="Helical" evidence="14">
    <location>
        <begin position="558"/>
        <end position="585"/>
    </location>
</feature>
<dbReference type="Pfam" id="PF04114">
    <property type="entry name" value="Gaa1"/>
    <property type="match status" value="1"/>
</dbReference>
<feature type="transmembrane region" description="Helical" evidence="14">
    <location>
        <begin position="20"/>
        <end position="41"/>
    </location>
</feature>
<dbReference type="PIRSF" id="PIRSF036762">
    <property type="entry name" value="GAA1"/>
    <property type="match status" value="1"/>
</dbReference>
<dbReference type="GO" id="GO:0016255">
    <property type="term" value="P:attachment of GPI anchor to protein"/>
    <property type="evidence" value="ECO:0007669"/>
    <property type="project" value="TreeGrafter"/>
</dbReference>
<evidence type="ECO:0000256" key="4">
    <source>
        <dbReference type="ARBA" id="ARBA00022989"/>
    </source>
</evidence>
<comment type="subcellular location">
    <subcellularLocation>
        <location evidence="1">Endoplasmic reticulum membrane</location>
        <topology evidence="1">Multi-pass membrane protein</topology>
    </subcellularLocation>
</comment>
<keyword evidence="16" id="KW-1185">Reference proteome</keyword>
<comment type="subunit">
    <text evidence="10">Heteropentamer. Part of the GPI-anchor transamidase complex, consisting of PIGK, PIGT, PIGS, PIGU and GAA1. Interacts with PIGK.</text>
</comment>
<feature type="transmembrane region" description="Helical" evidence="14">
    <location>
        <begin position="479"/>
        <end position="500"/>
    </location>
</feature>
<feature type="compositionally biased region" description="Basic and acidic residues" evidence="13">
    <location>
        <begin position="444"/>
        <end position="464"/>
    </location>
</feature>
<keyword evidence="2 14" id="KW-0812">Transmembrane</keyword>
<feature type="region of interest" description="Disordered" evidence="13">
    <location>
        <begin position="400"/>
        <end position="464"/>
    </location>
</feature>
<dbReference type="AlphaFoldDB" id="A0AA88XID2"/>
<accession>A0AA88XID2</accession>
<name>A0AA88XID2_PINIB</name>
<evidence type="ECO:0000256" key="13">
    <source>
        <dbReference type="SAM" id="MobiDB-lite"/>
    </source>
</evidence>
<dbReference type="PANTHER" id="PTHR13304">
    <property type="entry name" value="GLYCOSYLPHOSPHATIDYLINOSITOL ANCHOR ATTACHMENT 1 PROTEIN"/>
    <property type="match status" value="1"/>
</dbReference>
<organism evidence="15 16">
    <name type="scientific">Pinctada imbricata</name>
    <name type="common">Atlantic pearl-oyster</name>
    <name type="synonym">Pinctada martensii</name>
    <dbReference type="NCBI Taxonomy" id="66713"/>
    <lineage>
        <taxon>Eukaryota</taxon>
        <taxon>Metazoa</taxon>
        <taxon>Spiralia</taxon>
        <taxon>Lophotrochozoa</taxon>
        <taxon>Mollusca</taxon>
        <taxon>Bivalvia</taxon>
        <taxon>Autobranchia</taxon>
        <taxon>Pteriomorphia</taxon>
        <taxon>Pterioida</taxon>
        <taxon>Pterioidea</taxon>
        <taxon>Pteriidae</taxon>
        <taxon>Pinctada</taxon>
    </lineage>
</organism>
<evidence type="ECO:0000256" key="14">
    <source>
        <dbReference type="SAM" id="Phobius"/>
    </source>
</evidence>
<feature type="transmembrane region" description="Helical" evidence="14">
    <location>
        <begin position="520"/>
        <end position="538"/>
    </location>
</feature>
<protein>
    <recommendedName>
        <fullName evidence="11">GPI-anchor transamidase component GPAA1</fullName>
    </recommendedName>
    <alternativeName>
        <fullName evidence="8">GAA1 protein homolog</fullName>
    </alternativeName>
    <alternativeName>
        <fullName evidence="12">Glycosylphosphatidylinositol anchor attachment 1 protein</fullName>
    </alternativeName>
</protein>
<evidence type="ECO:0000256" key="3">
    <source>
        <dbReference type="ARBA" id="ARBA00022824"/>
    </source>
</evidence>
<evidence type="ECO:0000256" key="1">
    <source>
        <dbReference type="ARBA" id="ARBA00004477"/>
    </source>
</evidence>
<evidence type="ECO:0000256" key="5">
    <source>
        <dbReference type="ARBA" id="ARBA00023136"/>
    </source>
</evidence>
<keyword evidence="6" id="KW-1015">Disulfide bond</keyword>
<comment type="caution">
    <text evidence="15">The sequence shown here is derived from an EMBL/GenBank/DDBJ whole genome shotgun (WGS) entry which is preliminary data.</text>
</comment>
<keyword evidence="7" id="KW-0325">Glycoprotein</keyword>
<gene>
    <name evidence="15" type="ORF">FSP39_010424</name>
</gene>
<dbReference type="FunFam" id="3.40.630.10:FF:000047">
    <property type="entry name" value="Glycosylphosphatidylinositol anchor attachment 1 protein"/>
    <property type="match status" value="1"/>
</dbReference>
<dbReference type="Proteomes" id="UP001186944">
    <property type="component" value="Unassembled WGS sequence"/>
</dbReference>
<sequence>MGLLSDPQKRKKIVDCIAKYNTKLCFLCYVAGVVWFLALAYKPLNAGTYFSENALLPGLVDGEFYSEIDMSVLIDEMKAELKKDKRKVPREWIYQQLREIGLDTYIQNYTIEYPLNIAKGQKVPGQNVYGIMRARRSASTESIVLTTPLRPIESDLPSTTGGIALMIALAKFFKKQTYWSKDIIFLITDHEQIGMQAWLDGYHEINAQYIHPSDVMGRGGSIQAAINLEIPDGSVRYFDIKVEGMNGQLPNLDLVNLVFRLCHKENAHCTLHRQNDPYDQESVEGYQQTLKTMLHMMWSHASGAPTGNHGLFHKYHIEALTIQGIRRKKSSYTFGLENTGRIVEGIFRSLNNLLERFHQSFFFYILPSTSRYISIGMYMPPFGLICATAIWISLSVRDSEEPNKDSEGKEKGDNSTGSEQKESNAKDESEENKNDDETDSENSNDDKKGKKKEKTKEEMEAEEFSRALLEEQDETQTPVGVMSILPVILISLMMGVFSYVGPGIITGMAPPFRIKMEDTLFFGQLALYTASLLVPRMISRKQPGSKKLSFDWELLKSLALIFQSLILFSVALMNISLAFFLAVVLVPVTCLIKPSNKRIVKFLQWILLILVSPGVMLFISAIITNLGEKHKDTLDLLDKSWESVKHTLFLSIIDAHLFGSWMYGLFSFIILPSWLMFWSISHCHVPESV</sequence>
<dbReference type="PANTHER" id="PTHR13304:SF0">
    <property type="entry name" value="GLYCOSYLPHOSPHATIDYLINOSITOL ANCHOR ATTACHMENT 1 PROTEIN"/>
    <property type="match status" value="1"/>
</dbReference>
<evidence type="ECO:0000256" key="7">
    <source>
        <dbReference type="ARBA" id="ARBA00023180"/>
    </source>
</evidence>
<keyword evidence="4 14" id="KW-1133">Transmembrane helix</keyword>
<evidence type="ECO:0000256" key="10">
    <source>
        <dbReference type="ARBA" id="ARBA00093557"/>
    </source>
</evidence>
<evidence type="ECO:0000256" key="9">
    <source>
        <dbReference type="ARBA" id="ARBA00093336"/>
    </source>
</evidence>